<keyword evidence="6" id="KW-1133">Transmembrane helix</keyword>
<comment type="caution">
    <text evidence="11">The sequence shown here is derived from an EMBL/GenBank/DDBJ whole genome shotgun (WGS) entry which is preliminary data.</text>
</comment>
<dbReference type="Pfam" id="PF06990">
    <property type="entry name" value="Gal-3-0_sulfotr"/>
    <property type="match status" value="1"/>
</dbReference>
<evidence type="ECO:0000256" key="3">
    <source>
        <dbReference type="ARBA" id="ARBA00022679"/>
    </source>
</evidence>
<evidence type="ECO:0000256" key="8">
    <source>
        <dbReference type="ARBA" id="ARBA00023136"/>
    </source>
</evidence>
<gene>
    <name evidence="11" type="ORF">OFUS_LOCUS22224</name>
</gene>
<proteinExistence type="inferred from homology"/>
<comment type="similarity">
    <text evidence="2">Belongs to the galactose-3-O-sulfotransferase family.</text>
</comment>
<dbReference type="InterPro" id="IPR027417">
    <property type="entry name" value="P-loop_NTPase"/>
</dbReference>
<dbReference type="InterPro" id="IPR009729">
    <property type="entry name" value="Gal-3-0_sulfotransfrase"/>
</dbReference>
<keyword evidence="3" id="KW-0808">Transferase</keyword>
<keyword evidence="12" id="KW-1185">Reference proteome</keyword>
<dbReference type="GO" id="GO:0000139">
    <property type="term" value="C:Golgi membrane"/>
    <property type="evidence" value="ECO:0007669"/>
    <property type="project" value="UniProtKB-SubCell"/>
</dbReference>
<dbReference type="Gene3D" id="3.40.50.300">
    <property type="entry name" value="P-loop containing nucleotide triphosphate hydrolases"/>
    <property type="match status" value="1"/>
</dbReference>
<keyword evidence="7" id="KW-0333">Golgi apparatus</keyword>
<evidence type="ECO:0000256" key="2">
    <source>
        <dbReference type="ARBA" id="ARBA00008124"/>
    </source>
</evidence>
<comment type="subcellular location">
    <subcellularLocation>
        <location evidence="1">Golgi apparatus membrane</location>
        <topology evidence="1">Single-pass type II membrane protein</topology>
    </subcellularLocation>
</comment>
<dbReference type="GO" id="GO:0009247">
    <property type="term" value="P:glycolipid biosynthetic process"/>
    <property type="evidence" value="ECO:0007669"/>
    <property type="project" value="InterPro"/>
</dbReference>
<protein>
    <submittedName>
        <fullName evidence="11">Uncharacterized protein</fullName>
    </submittedName>
</protein>
<organism evidence="11 12">
    <name type="scientific">Owenia fusiformis</name>
    <name type="common">Polychaete worm</name>
    <dbReference type="NCBI Taxonomy" id="6347"/>
    <lineage>
        <taxon>Eukaryota</taxon>
        <taxon>Metazoa</taxon>
        <taxon>Spiralia</taxon>
        <taxon>Lophotrochozoa</taxon>
        <taxon>Annelida</taxon>
        <taxon>Polychaeta</taxon>
        <taxon>Sedentaria</taxon>
        <taxon>Canalipalpata</taxon>
        <taxon>Sabellida</taxon>
        <taxon>Oweniida</taxon>
        <taxon>Oweniidae</taxon>
        <taxon>Owenia</taxon>
    </lineage>
</organism>
<accession>A0A8S4PW38</accession>
<evidence type="ECO:0000256" key="6">
    <source>
        <dbReference type="ARBA" id="ARBA00022989"/>
    </source>
</evidence>
<keyword evidence="5" id="KW-0735">Signal-anchor</keyword>
<evidence type="ECO:0000256" key="7">
    <source>
        <dbReference type="ARBA" id="ARBA00023034"/>
    </source>
</evidence>
<sequence>MRFKMRLFVAIFTICFLFNFHTWNYLSYFSTTVESGDYQDKHDKMENTAFNKTHVVIDKLLFFKLVRSYETGKLMKRMTKQSGMASGKGQEPRLDGFDTNDPSKNGRTMLKKGRPIFFLKTHKTGSSTIQNILMRYADRHNLTLALPSKPSSYHFKYWHPFQNDSVIPLVSPNGTYDIMCHHLVYSEEVKYIMPKDAYFLTILREPKSLFVSSYNFFGIGGHNCNRTANEFVERSIPDEVPQKSSFRTLKSNYSKCGPGQWVRHGVLYDAGLSYDEIDNRTRLNDIIQNFDKEFDFVMLLEYIDECLVMLKNQFGWTVEDILYIKQNEASSSNKTLQYLSQQSKKKLDEYMYQEHVMYDYFNASFWRRVDEYGRQRLAKEVDLFRQLNSEIGKSCISHRTDRDNVTDSLLKPCCKGLKGYVLNPAKRHDWMCRRLAAAEWAYTDLLRNKMELRKVIRPKLRN</sequence>
<reference evidence="11" key="1">
    <citation type="submission" date="2022-03" db="EMBL/GenBank/DDBJ databases">
        <authorList>
            <person name="Martin C."/>
        </authorList>
    </citation>
    <scope>NUCLEOTIDE SEQUENCE</scope>
</reference>
<evidence type="ECO:0000256" key="4">
    <source>
        <dbReference type="ARBA" id="ARBA00022692"/>
    </source>
</evidence>
<dbReference type="PANTHER" id="PTHR14647">
    <property type="entry name" value="GALACTOSE-3-O-SULFOTRANSFERASE"/>
    <property type="match status" value="1"/>
</dbReference>
<evidence type="ECO:0000256" key="9">
    <source>
        <dbReference type="ARBA" id="ARBA00023180"/>
    </source>
</evidence>
<evidence type="ECO:0000256" key="10">
    <source>
        <dbReference type="SAM" id="MobiDB-lite"/>
    </source>
</evidence>
<dbReference type="OrthoDB" id="514299at2759"/>
<feature type="region of interest" description="Disordered" evidence="10">
    <location>
        <begin position="80"/>
        <end position="105"/>
    </location>
</feature>
<dbReference type="Proteomes" id="UP000749559">
    <property type="component" value="Unassembled WGS sequence"/>
</dbReference>
<dbReference type="GO" id="GO:0001733">
    <property type="term" value="F:galactosylceramide sulfotransferase activity"/>
    <property type="evidence" value="ECO:0007669"/>
    <property type="project" value="InterPro"/>
</dbReference>
<keyword evidence="9" id="KW-0325">Glycoprotein</keyword>
<evidence type="ECO:0000256" key="1">
    <source>
        <dbReference type="ARBA" id="ARBA00004323"/>
    </source>
</evidence>
<keyword evidence="8" id="KW-0472">Membrane</keyword>
<dbReference type="AlphaFoldDB" id="A0A8S4PW38"/>
<evidence type="ECO:0000313" key="11">
    <source>
        <dbReference type="EMBL" id="CAH1798027.1"/>
    </source>
</evidence>
<name>A0A8S4PW38_OWEFU</name>
<dbReference type="PANTHER" id="PTHR14647:SF87">
    <property type="entry name" value="PUTATIVE-RELATED"/>
    <property type="match status" value="1"/>
</dbReference>
<evidence type="ECO:0000256" key="5">
    <source>
        <dbReference type="ARBA" id="ARBA00022968"/>
    </source>
</evidence>
<keyword evidence="4" id="KW-0812">Transmembrane</keyword>
<dbReference type="SUPFAM" id="SSF52540">
    <property type="entry name" value="P-loop containing nucleoside triphosphate hydrolases"/>
    <property type="match status" value="1"/>
</dbReference>
<evidence type="ECO:0000313" key="12">
    <source>
        <dbReference type="Proteomes" id="UP000749559"/>
    </source>
</evidence>
<dbReference type="EMBL" id="CAIIXF020000010">
    <property type="protein sequence ID" value="CAH1798027.1"/>
    <property type="molecule type" value="Genomic_DNA"/>
</dbReference>